<sequence length="57" mass="6150">MAGGFISKIFGGEQKQELDSCCGSVNVVPEDEETPNEVVAQKPVEEKPSETMARADH</sequence>
<evidence type="ECO:0000256" key="1">
    <source>
        <dbReference type="SAM" id="MobiDB-lite"/>
    </source>
</evidence>
<feature type="compositionally biased region" description="Basic and acidic residues" evidence="1">
    <location>
        <begin position="43"/>
        <end position="57"/>
    </location>
</feature>
<gene>
    <name evidence="2" type="ORF">DFJ69_5441</name>
</gene>
<protein>
    <submittedName>
        <fullName evidence="2">Uncharacterized protein</fullName>
    </submittedName>
</protein>
<proteinExistence type="predicted"/>
<organism evidence="2 3">
    <name type="scientific">Thermomonospora umbrina</name>
    <dbReference type="NCBI Taxonomy" id="111806"/>
    <lineage>
        <taxon>Bacteria</taxon>
        <taxon>Bacillati</taxon>
        <taxon>Actinomycetota</taxon>
        <taxon>Actinomycetes</taxon>
        <taxon>Streptosporangiales</taxon>
        <taxon>Thermomonosporaceae</taxon>
        <taxon>Thermomonospora</taxon>
    </lineage>
</organism>
<keyword evidence="3" id="KW-1185">Reference proteome</keyword>
<accession>A0A3D9T0R7</accession>
<feature type="region of interest" description="Disordered" evidence="1">
    <location>
        <begin position="26"/>
        <end position="57"/>
    </location>
</feature>
<comment type="caution">
    <text evidence="2">The sequence shown here is derived from an EMBL/GenBank/DDBJ whole genome shotgun (WGS) entry which is preliminary data.</text>
</comment>
<evidence type="ECO:0000313" key="2">
    <source>
        <dbReference type="EMBL" id="REE99923.1"/>
    </source>
</evidence>
<reference evidence="2 3" key="1">
    <citation type="submission" date="2018-08" db="EMBL/GenBank/DDBJ databases">
        <title>Sequencing the genomes of 1000 actinobacteria strains.</title>
        <authorList>
            <person name="Klenk H.-P."/>
        </authorList>
    </citation>
    <scope>NUCLEOTIDE SEQUENCE [LARGE SCALE GENOMIC DNA]</scope>
    <source>
        <strain evidence="2 3">DSM 43927</strain>
    </source>
</reference>
<evidence type="ECO:0000313" key="3">
    <source>
        <dbReference type="Proteomes" id="UP000256661"/>
    </source>
</evidence>
<dbReference type="EMBL" id="QTTT01000001">
    <property type="protein sequence ID" value="REE99923.1"/>
    <property type="molecule type" value="Genomic_DNA"/>
</dbReference>
<dbReference type="AlphaFoldDB" id="A0A3D9T0R7"/>
<name>A0A3D9T0R7_9ACTN</name>
<dbReference type="Proteomes" id="UP000256661">
    <property type="component" value="Unassembled WGS sequence"/>
</dbReference>